<keyword evidence="1" id="KW-0732">Signal</keyword>
<sequence length="160" mass="16746">MTIASPLPLLRKCLVLASLASASILAVPAQTATAQPAQEQPALPLELNRLEPVTAPAEGCRIWMMLSNDAPEAAAINALRLDLVVFGGDGQIARRAAVELAPIGAGRTAVRLFDLAGLPCDRISRLLVNDVLACRIGGADVTDCADRLRPSSRAGIRFGL</sequence>
<evidence type="ECO:0000256" key="1">
    <source>
        <dbReference type="SAM" id="SignalP"/>
    </source>
</evidence>
<accession>A0ABX1F1C4</accession>
<proteinExistence type="predicted"/>
<protein>
    <recommendedName>
        <fullName evidence="4">Tat pathway signal protein</fullName>
    </recommendedName>
</protein>
<evidence type="ECO:0000313" key="3">
    <source>
        <dbReference type="Proteomes" id="UP000765160"/>
    </source>
</evidence>
<name>A0ABX1F1C4_9PROT</name>
<dbReference type="EMBL" id="JAAVTX010000004">
    <property type="protein sequence ID" value="NKE46148.1"/>
    <property type="molecule type" value="Genomic_DNA"/>
</dbReference>
<reference evidence="2 3" key="1">
    <citation type="submission" date="2020-03" db="EMBL/GenBank/DDBJ databases">
        <title>Roseomonas selenitidurans sp. nov. isolated from soil.</title>
        <authorList>
            <person name="Liu H."/>
        </authorList>
    </citation>
    <scope>NUCLEOTIDE SEQUENCE [LARGE SCALE GENOMIC DNA]</scope>
    <source>
        <strain evidence="2 3">JCM 15073</strain>
    </source>
</reference>
<dbReference type="Proteomes" id="UP000765160">
    <property type="component" value="Unassembled WGS sequence"/>
</dbReference>
<dbReference type="RefSeq" id="WP_168050656.1">
    <property type="nucleotide sequence ID" value="NZ_JAATJR010000004.1"/>
</dbReference>
<gene>
    <name evidence="2" type="ORF">HB662_15280</name>
</gene>
<feature type="chain" id="PRO_5045775129" description="Tat pathway signal protein" evidence="1">
    <location>
        <begin position="35"/>
        <end position="160"/>
    </location>
</feature>
<evidence type="ECO:0000313" key="2">
    <source>
        <dbReference type="EMBL" id="NKE46148.1"/>
    </source>
</evidence>
<keyword evidence="3" id="KW-1185">Reference proteome</keyword>
<comment type="caution">
    <text evidence="2">The sequence shown here is derived from an EMBL/GenBank/DDBJ whole genome shotgun (WGS) entry which is preliminary data.</text>
</comment>
<organism evidence="2 3">
    <name type="scientific">Falsiroseomonas frigidaquae</name>
    <dbReference type="NCBI Taxonomy" id="487318"/>
    <lineage>
        <taxon>Bacteria</taxon>
        <taxon>Pseudomonadati</taxon>
        <taxon>Pseudomonadota</taxon>
        <taxon>Alphaproteobacteria</taxon>
        <taxon>Acetobacterales</taxon>
        <taxon>Roseomonadaceae</taxon>
        <taxon>Falsiroseomonas</taxon>
    </lineage>
</organism>
<feature type="signal peptide" evidence="1">
    <location>
        <begin position="1"/>
        <end position="34"/>
    </location>
</feature>
<evidence type="ECO:0008006" key="4">
    <source>
        <dbReference type="Google" id="ProtNLM"/>
    </source>
</evidence>